<keyword evidence="5 7" id="KW-1133">Transmembrane helix</keyword>
<dbReference type="PANTHER" id="PTHR30193:SF44">
    <property type="entry name" value="LACTOSE TRANSPORT SYSTEM PERMEASE PROTEIN LACF"/>
    <property type="match status" value="1"/>
</dbReference>
<keyword evidence="3" id="KW-1003">Cell membrane</keyword>
<gene>
    <name evidence="9" type="ORF">EHS13_35845</name>
</gene>
<dbReference type="SUPFAM" id="SSF161098">
    <property type="entry name" value="MetI-like"/>
    <property type="match status" value="1"/>
</dbReference>
<feature type="transmembrane region" description="Helical" evidence="7">
    <location>
        <begin position="137"/>
        <end position="155"/>
    </location>
</feature>
<dbReference type="GO" id="GO:0005886">
    <property type="term" value="C:plasma membrane"/>
    <property type="evidence" value="ECO:0007669"/>
    <property type="project" value="UniProtKB-SubCell"/>
</dbReference>
<dbReference type="Proteomes" id="UP000426246">
    <property type="component" value="Chromosome"/>
</dbReference>
<organism evidence="9 10">
    <name type="scientific">Paenibacillus psychroresistens</name>
    <dbReference type="NCBI Taxonomy" id="1778678"/>
    <lineage>
        <taxon>Bacteria</taxon>
        <taxon>Bacillati</taxon>
        <taxon>Bacillota</taxon>
        <taxon>Bacilli</taxon>
        <taxon>Bacillales</taxon>
        <taxon>Paenibacillaceae</taxon>
        <taxon>Paenibacillus</taxon>
    </lineage>
</organism>
<dbReference type="Gene3D" id="1.10.3720.10">
    <property type="entry name" value="MetI-like"/>
    <property type="match status" value="1"/>
</dbReference>
<accession>A0A6B8RWZ0</accession>
<evidence type="ECO:0000256" key="5">
    <source>
        <dbReference type="ARBA" id="ARBA00022989"/>
    </source>
</evidence>
<feature type="transmembrane region" description="Helical" evidence="7">
    <location>
        <begin position="196"/>
        <end position="215"/>
    </location>
</feature>
<feature type="transmembrane region" description="Helical" evidence="7">
    <location>
        <begin position="97"/>
        <end position="117"/>
    </location>
</feature>
<name>A0A6B8RWZ0_9BACL</name>
<keyword evidence="6 7" id="KW-0472">Membrane</keyword>
<dbReference type="CDD" id="cd06261">
    <property type="entry name" value="TM_PBP2"/>
    <property type="match status" value="1"/>
</dbReference>
<reference evidence="10" key="1">
    <citation type="submission" date="2018-11" db="EMBL/GenBank/DDBJ databases">
        <title>Complete genome sequence of Paenibacillus sp. ML311-T8.</title>
        <authorList>
            <person name="Nam Y.-D."/>
            <person name="Kang J."/>
            <person name="Chung W.-H."/>
            <person name="Park Y.S."/>
        </authorList>
    </citation>
    <scope>NUCLEOTIDE SEQUENCE [LARGE SCALE GENOMIC DNA]</scope>
    <source>
        <strain evidence="10">ML311-T8</strain>
    </source>
</reference>
<sequence length="288" mass="33302">MILPTLLLFAVMSYLPMVGIYLAFTQFNFRQGFFGSPFVGFDNFKFLFKSGTLFNITRNTILYNLVFIFLSNFLGMLIAIMLNEVRSRWFKRITQSVMFFPYFISFVIVGAFVYNIFNYESGFLNSLLKSVHLEAFNAYGTTWIWKYLLVALYLWKNIGYTTIIYLAAITGINEEYYEAARIDGANIFQQIRRITIPLLFPTFIVLLLLSLGGIMRGQFDLFYQVIGSNGTLFNSTDIIDTYVFRSLKVTFDIGLGTAAGLYQSFFGCILVLTVNYLIRRKHEEYALF</sequence>
<dbReference type="InterPro" id="IPR000515">
    <property type="entry name" value="MetI-like"/>
</dbReference>
<comment type="similarity">
    <text evidence="7">Belongs to the binding-protein-dependent transport system permease family.</text>
</comment>
<evidence type="ECO:0000256" key="1">
    <source>
        <dbReference type="ARBA" id="ARBA00004651"/>
    </source>
</evidence>
<feature type="transmembrane region" description="Helical" evidence="7">
    <location>
        <begin position="7"/>
        <end position="24"/>
    </location>
</feature>
<evidence type="ECO:0000256" key="6">
    <source>
        <dbReference type="ARBA" id="ARBA00023136"/>
    </source>
</evidence>
<feature type="transmembrane region" description="Helical" evidence="7">
    <location>
        <begin position="61"/>
        <end position="85"/>
    </location>
</feature>
<evidence type="ECO:0000313" key="10">
    <source>
        <dbReference type="Proteomes" id="UP000426246"/>
    </source>
</evidence>
<keyword evidence="10" id="KW-1185">Reference proteome</keyword>
<dbReference type="OrthoDB" id="9785836at2"/>
<keyword evidence="4 7" id="KW-0812">Transmembrane</keyword>
<evidence type="ECO:0000259" key="8">
    <source>
        <dbReference type="PROSITE" id="PS50928"/>
    </source>
</evidence>
<dbReference type="Pfam" id="PF00528">
    <property type="entry name" value="BPD_transp_1"/>
    <property type="match status" value="1"/>
</dbReference>
<dbReference type="EMBL" id="CP034235">
    <property type="protein sequence ID" value="QGR00393.1"/>
    <property type="molecule type" value="Genomic_DNA"/>
</dbReference>
<dbReference type="PANTHER" id="PTHR30193">
    <property type="entry name" value="ABC TRANSPORTER PERMEASE PROTEIN"/>
    <property type="match status" value="1"/>
</dbReference>
<evidence type="ECO:0000256" key="4">
    <source>
        <dbReference type="ARBA" id="ARBA00022692"/>
    </source>
</evidence>
<dbReference type="GO" id="GO:0055085">
    <property type="term" value="P:transmembrane transport"/>
    <property type="evidence" value="ECO:0007669"/>
    <property type="project" value="InterPro"/>
</dbReference>
<feature type="domain" description="ABC transmembrane type-1" evidence="8">
    <location>
        <begin position="57"/>
        <end position="278"/>
    </location>
</feature>
<dbReference type="KEGG" id="ppsc:EHS13_35845"/>
<keyword evidence="2 7" id="KW-0813">Transport</keyword>
<feature type="transmembrane region" description="Helical" evidence="7">
    <location>
        <begin position="253"/>
        <end position="278"/>
    </location>
</feature>
<dbReference type="RefSeq" id="WP_155705648.1">
    <property type="nucleotide sequence ID" value="NZ_CP034235.1"/>
</dbReference>
<evidence type="ECO:0000256" key="2">
    <source>
        <dbReference type="ARBA" id="ARBA00022448"/>
    </source>
</evidence>
<dbReference type="PROSITE" id="PS50928">
    <property type="entry name" value="ABC_TM1"/>
    <property type="match status" value="1"/>
</dbReference>
<dbReference type="InterPro" id="IPR035906">
    <property type="entry name" value="MetI-like_sf"/>
</dbReference>
<evidence type="ECO:0000256" key="7">
    <source>
        <dbReference type="RuleBase" id="RU363032"/>
    </source>
</evidence>
<dbReference type="InterPro" id="IPR051393">
    <property type="entry name" value="ABC_transporter_permease"/>
</dbReference>
<proteinExistence type="inferred from homology"/>
<evidence type="ECO:0000256" key="3">
    <source>
        <dbReference type="ARBA" id="ARBA00022475"/>
    </source>
</evidence>
<dbReference type="AlphaFoldDB" id="A0A6B8RWZ0"/>
<comment type="subcellular location">
    <subcellularLocation>
        <location evidence="1 7">Cell membrane</location>
        <topology evidence="1 7">Multi-pass membrane protein</topology>
    </subcellularLocation>
</comment>
<protein>
    <submittedName>
        <fullName evidence="9">Sugar ABC transporter permease</fullName>
    </submittedName>
</protein>
<evidence type="ECO:0000313" key="9">
    <source>
        <dbReference type="EMBL" id="QGR00393.1"/>
    </source>
</evidence>